<accession>A0A6M2ZHI7</accession>
<sequence>MSNAYKRQIQNRNFLSPVGFKFSLARAPQLAYFTNSANIPGLSLGVAEQGSYLKVIPVPGDMMDFNDFTVRFLVDEDLKNYLEIQNWIRGLGFPESLSEVYDLQKETTLTGKPFSQNTQMNVYSDGVLQILTNTENLQYNVMFKDMFPVSLSDLEFDSTDTDIQYFSASVTFKYSVYTITNEYNVNVAGNSSTNNL</sequence>
<dbReference type="Proteomes" id="UP000515683">
    <property type="component" value="Segment"/>
</dbReference>
<name>A0A6M2ZHI7_9CAUD</name>
<protein>
    <submittedName>
        <fullName evidence="1">Tail tube protein</fullName>
    </submittedName>
</protein>
<evidence type="ECO:0000313" key="2">
    <source>
        <dbReference type="Proteomes" id="UP000515683"/>
    </source>
</evidence>
<keyword evidence="2" id="KW-1185">Reference proteome</keyword>
<reference evidence="1" key="1">
    <citation type="submission" date="2019-04" db="EMBL/GenBank/DDBJ databases">
        <title>Genomic and proteomic characterization of cyanophage S-SCSM1 provides new insights into understanding the viral gene diversity and phage-host interactions.</title>
        <authorList>
            <person name="Wang Q."/>
            <person name="Xu Y."/>
            <person name="Jiao N."/>
            <person name="Zhang R."/>
        </authorList>
    </citation>
    <scope>NUCLEOTIDE SEQUENCE [LARGE SCALE GENOMIC DNA]</scope>
</reference>
<organism evidence="1 2">
    <name type="scientific">Synechococcus phage S-SCSM1</name>
    <dbReference type="NCBI Taxonomy" id="2588487"/>
    <lineage>
        <taxon>Viruses</taxon>
        <taxon>Duplodnaviria</taxon>
        <taxon>Heunggongvirae</taxon>
        <taxon>Uroviricota</taxon>
        <taxon>Caudoviricetes</taxon>
        <taxon>Pantevenvirales</taxon>
        <taxon>Kyanoviridae</taxon>
        <taxon>Zhoulongquanvirus</taxon>
        <taxon>Zhoulongquanvirus esscess</taxon>
    </lineage>
</organism>
<dbReference type="EMBL" id="MK867354">
    <property type="protein sequence ID" value="QFG06302.1"/>
    <property type="molecule type" value="Genomic_DNA"/>
</dbReference>
<gene>
    <name evidence="1" type="ORF">SSCSM1_45</name>
</gene>
<evidence type="ECO:0000313" key="1">
    <source>
        <dbReference type="EMBL" id="QFG06302.1"/>
    </source>
</evidence>
<proteinExistence type="predicted"/>